<comment type="subcellular location">
    <subcellularLocation>
        <location evidence="1">Cell membrane</location>
        <topology evidence="1">Multi-pass membrane protein</topology>
    </subcellularLocation>
</comment>
<evidence type="ECO:0000256" key="1">
    <source>
        <dbReference type="ARBA" id="ARBA00004651"/>
    </source>
</evidence>
<feature type="domain" description="Major facilitator superfamily (MFS) profile" evidence="6">
    <location>
        <begin position="17"/>
        <end position="403"/>
    </location>
</feature>
<feature type="transmembrane region" description="Helical" evidence="5">
    <location>
        <begin position="260"/>
        <end position="279"/>
    </location>
</feature>
<feature type="transmembrane region" description="Helical" evidence="5">
    <location>
        <begin position="111"/>
        <end position="133"/>
    </location>
</feature>
<keyword evidence="3 5" id="KW-1133">Transmembrane helix</keyword>
<dbReference type="PANTHER" id="PTHR23523">
    <property type="match status" value="1"/>
</dbReference>
<feature type="transmembrane region" description="Helical" evidence="5">
    <location>
        <begin position="315"/>
        <end position="337"/>
    </location>
</feature>
<name>A0ABU6A4T6_9PSEU</name>
<keyword evidence="4 5" id="KW-0472">Membrane</keyword>
<organism evidence="7 8">
    <name type="scientific">Saccharopolyspora mangrovi</name>
    <dbReference type="NCBI Taxonomy" id="3082379"/>
    <lineage>
        <taxon>Bacteria</taxon>
        <taxon>Bacillati</taxon>
        <taxon>Actinomycetota</taxon>
        <taxon>Actinomycetes</taxon>
        <taxon>Pseudonocardiales</taxon>
        <taxon>Pseudonocardiaceae</taxon>
        <taxon>Saccharopolyspora</taxon>
    </lineage>
</organism>
<keyword evidence="2 5" id="KW-0812">Transmembrane</keyword>
<dbReference type="InterPro" id="IPR036259">
    <property type="entry name" value="MFS_trans_sf"/>
</dbReference>
<dbReference type="InterPro" id="IPR020846">
    <property type="entry name" value="MFS_dom"/>
</dbReference>
<feature type="transmembrane region" description="Helical" evidence="5">
    <location>
        <begin position="349"/>
        <end position="371"/>
    </location>
</feature>
<evidence type="ECO:0000313" key="7">
    <source>
        <dbReference type="EMBL" id="MEB3366578.1"/>
    </source>
</evidence>
<dbReference type="Proteomes" id="UP001327093">
    <property type="component" value="Unassembled WGS sequence"/>
</dbReference>
<evidence type="ECO:0000256" key="2">
    <source>
        <dbReference type="ARBA" id="ARBA00022692"/>
    </source>
</evidence>
<feature type="transmembrane region" description="Helical" evidence="5">
    <location>
        <begin position="291"/>
        <end position="309"/>
    </location>
</feature>
<dbReference type="PROSITE" id="PS50850">
    <property type="entry name" value="MFS"/>
    <property type="match status" value="1"/>
</dbReference>
<feature type="transmembrane region" description="Helical" evidence="5">
    <location>
        <begin position="55"/>
        <end position="75"/>
    </location>
</feature>
<feature type="transmembrane region" description="Helical" evidence="5">
    <location>
        <begin position="377"/>
        <end position="399"/>
    </location>
</feature>
<dbReference type="InterPro" id="IPR011701">
    <property type="entry name" value="MFS"/>
</dbReference>
<gene>
    <name evidence="7" type="ORF">R4I43_04095</name>
</gene>
<dbReference type="RefSeq" id="WP_324264147.1">
    <property type="nucleotide sequence ID" value="NZ_JAWLNX010000002.1"/>
</dbReference>
<dbReference type="InterPro" id="IPR052524">
    <property type="entry name" value="MFS_Cyanate_Porter"/>
</dbReference>
<feature type="transmembrane region" description="Helical" evidence="5">
    <location>
        <begin position="145"/>
        <end position="166"/>
    </location>
</feature>
<evidence type="ECO:0000256" key="5">
    <source>
        <dbReference type="SAM" id="Phobius"/>
    </source>
</evidence>
<accession>A0ABU6A4T6</accession>
<feature type="transmembrane region" description="Helical" evidence="5">
    <location>
        <begin position="87"/>
        <end position="105"/>
    </location>
</feature>
<feature type="transmembrane region" description="Helical" evidence="5">
    <location>
        <begin position="178"/>
        <end position="196"/>
    </location>
</feature>
<reference evidence="7 8" key="1">
    <citation type="submission" date="2023-10" db="EMBL/GenBank/DDBJ databases">
        <title>Saccharopolyspora sp. nov., isolated from mangrove soil.</title>
        <authorList>
            <person name="Lu Y."/>
            <person name="Liu W."/>
        </authorList>
    </citation>
    <scope>NUCLEOTIDE SEQUENCE [LARGE SCALE GENOMIC DNA]</scope>
    <source>
        <strain evidence="7 8">S2-29</strain>
    </source>
</reference>
<feature type="transmembrane region" description="Helical" evidence="5">
    <location>
        <begin position="20"/>
        <end position="43"/>
    </location>
</feature>
<dbReference type="EMBL" id="JAWLNX010000002">
    <property type="protein sequence ID" value="MEB3366578.1"/>
    <property type="molecule type" value="Genomic_DNA"/>
</dbReference>
<protein>
    <submittedName>
        <fullName evidence="7">MFS transporter</fullName>
    </submittedName>
</protein>
<evidence type="ECO:0000259" key="6">
    <source>
        <dbReference type="PROSITE" id="PS50850"/>
    </source>
</evidence>
<dbReference type="PANTHER" id="PTHR23523:SF2">
    <property type="entry name" value="2-NITROIMIDAZOLE TRANSPORTER"/>
    <property type="match status" value="1"/>
</dbReference>
<dbReference type="SUPFAM" id="SSF103473">
    <property type="entry name" value="MFS general substrate transporter"/>
    <property type="match status" value="1"/>
</dbReference>
<sequence>MVTSESSGTRPAGTDLRRGLVVIGIVLTALSLRSAVTSLGVVLDQVRESLDISATLAGVITALPVICFAGFGAVAPALSRRIGEQQVVLVGVIAIAVGLGGRAAAGEALGFVTGSVLALAGIAVANIVLPSLIKRHFPHRVGLMMGIYSMSAAASVALPAGVTVPLSDATGYGWRGGLGSWAVFAAVAMIPWMVLLRTGRHEASTVRHDQPRGCSTAALLRSRTALSLTAFFGLQSLNAYVMMGWLPAILTSAGLTSHNAALMLSVSALIAIPISLALPRIATRRDSQRRYVVAIVAGGLAGYLGLLLAPTAAPLLWVMLLASLHGAFPLAVTLIALRAREPATATQLSGFVQSGGYVLAALGPLAIGALNDLTTTWTVPLIVLITTLVLELIVGLIAAQPRHVETELATAR</sequence>
<evidence type="ECO:0000256" key="4">
    <source>
        <dbReference type="ARBA" id="ARBA00023136"/>
    </source>
</evidence>
<feature type="transmembrane region" description="Helical" evidence="5">
    <location>
        <begin position="225"/>
        <end position="248"/>
    </location>
</feature>
<evidence type="ECO:0000256" key="3">
    <source>
        <dbReference type="ARBA" id="ARBA00022989"/>
    </source>
</evidence>
<keyword evidence="8" id="KW-1185">Reference proteome</keyword>
<dbReference type="CDD" id="cd17339">
    <property type="entry name" value="MFS_NIMT_CynX_like"/>
    <property type="match status" value="1"/>
</dbReference>
<proteinExistence type="predicted"/>
<dbReference type="Gene3D" id="1.20.1250.20">
    <property type="entry name" value="MFS general substrate transporter like domains"/>
    <property type="match status" value="2"/>
</dbReference>
<comment type="caution">
    <text evidence="7">The sequence shown here is derived from an EMBL/GenBank/DDBJ whole genome shotgun (WGS) entry which is preliminary data.</text>
</comment>
<dbReference type="Pfam" id="PF07690">
    <property type="entry name" value="MFS_1"/>
    <property type="match status" value="1"/>
</dbReference>
<evidence type="ECO:0000313" key="8">
    <source>
        <dbReference type="Proteomes" id="UP001327093"/>
    </source>
</evidence>